<dbReference type="Gene3D" id="3.10.450.50">
    <property type="match status" value="1"/>
</dbReference>
<evidence type="ECO:0000256" key="1">
    <source>
        <dbReference type="SAM" id="MobiDB-lite"/>
    </source>
</evidence>
<gene>
    <name evidence="3" type="ORF">BP5553_02426</name>
</gene>
<accession>A0A370U3U1</accession>
<organism evidence="3 4">
    <name type="scientific">Venustampulla echinocandica</name>
    <dbReference type="NCBI Taxonomy" id="2656787"/>
    <lineage>
        <taxon>Eukaryota</taxon>
        <taxon>Fungi</taxon>
        <taxon>Dikarya</taxon>
        <taxon>Ascomycota</taxon>
        <taxon>Pezizomycotina</taxon>
        <taxon>Leotiomycetes</taxon>
        <taxon>Helotiales</taxon>
        <taxon>Pleuroascaceae</taxon>
        <taxon>Venustampulla</taxon>
    </lineage>
</organism>
<evidence type="ECO:0000313" key="4">
    <source>
        <dbReference type="Proteomes" id="UP000254866"/>
    </source>
</evidence>
<dbReference type="InterPro" id="IPR032710">
    <property type="entry name" value="NTF2-like_dom_sf"/>
</dbReference>
<name>A0A370U3U1_9HELO</name>
<dbReference type="SUPFAM" id="SSF54427">
    <property type="entry name" value="NTF2-like"/>
    <property type="match status" value="1"/>
</dbReference>
<dbReference type="EMBL" id="NPIC01000001">
    <property type="protein sequence ID" value="RDL42447.1"/>
    <property type="molecule type" value="Genomic_DNA"/>
</dbReference>
<dbReference type="GeneID" id="43595275"/>
<reference evidence="3 4" key="1">
    <citation type="journal article" date="2018" name="IMA Fungus">
        <title>IMA Genome-F 9: Draft genome sequence of Annulohypoxylon stygium, Aspergillus mulundensis, Berkeleyomyces basicola (syn. Thielaviopsis basicola), Ceratocystis smalleyi, two Cercospora beticola strains, Coleophoma cylindrospora, Fusarium fracticaudum, Phialophora cf. hyalina, and Morchella septimelata.</title>
        <authorList>
            <person name="Wingfield B.D."/>
            <person name="Bills G.F."/>
            <person name="Dong Y."/>
            <person name="Huang W."/>
            <person name="Nel W.J."/>
            <person name="Swalarsk-Parry B.S."/>
            <person name="Vaghefi N."/>
            <person name="Wilken P.M."/>
            <person name="An Z."/>
            <person name="de Beer Z.W."/>
            <person name="De Vos L."/>
            <person name="Chen L."/>
            <person name="Duong T.A."/>
            <person name="Gao Y."/>
            <person name="Hammerbacher A."/>
            <person name="Kikkert J.R."/>
            <person name="Li Y."/>
            <person name="Li H."/>
            <person name="Li K."/>
            <person name="Li Q."/>
            <person name="Liu X."/>
            <person name="Ma X."/>
            <person name="Naidoo K."/>
            <person name="Pethybridge S.J."/>
            <person name="Sun J."/>
            <person name="Steenkamp E.T."/>
            <person name="van der Nest M.A."/>
            <person name="van Wyk S."/>
            <person name="Wingfield M.J."/>
            <person name="Xiong C."/>
            <person name="Yue Q."/>
            <person name="Zhang X."/>
        </authorList>
    </citation>
    <scope>NUCLEOTIDE SEQUENCE [LARGE SCALE GENOMIC DNA]</scope>
    <source>
        <strain evidence="3 4">BP 5553</strain>
    </source>
</reference>
<dbReference type="RefSeq" id="XP_031875103.1">
    <property type="nucleotide sequence ID" value="XM_032011049.1"/>
</dbReference>
<evidence type="ECO:0000259" key="2">
    <source>
        <dbReference type="Pfam" id="PF13577"/>
    </source>
</evidence>
<dbReference type="AlphaFoldDB" id="A0A370U3U1"/>
<proteinExistence type="predicted"/>
<protein>
    <recommendedName>
        <fullName evidence="2">SnoaL-like domain-containing protein</fullName>
    </recommendedName>
</protein>
<feature type="domain" description="SnoaL-like" evidence="2">
    <location>
        <begin position="40"/>
        <end position="183"/>
    </location>
</feature>
<evidence type="ECO:0000313" key="3">
    <source>
        <dbReference type="EMBL" id="RDL42447.1"/>
    </source>
</evidence>
<feature type="region of interest" description="Disordered" evidence="1">
    <location>
        <begin position="246"/>
        <end position="273"/>
    </location>
</feature>
<dbReference type="OrthoDB" id="5175824at2759"/>
<comment type="caution">
    <text evidence="3">The sequence shown here is derived from an EMBL/GenBank/DDBJ whole genome shotgun (WGS) entry which is preliminary data.</text>
</comment>
<dbReference type="Proteomes" id="UP000254866">
    <property type="component" value="Unassembled WGS sequence"/>
</dbReference>
<keyword evidence="4" id="KW-1185">Reference proteome</keyword>
<dbReference type="Pfam" id="PF13577">
    <property type="entry name" value="SnoaL_4"/>
    <property type="match status" value="1"/>
</dbReference>
<sequence>MASEIAELKKLVESLRGEVTRLSGKFLCLMLILKGANGSQIADENEVKKLHFKYGYYLDKCLYKEVVDLFADHPDTFVEFLGGRYKGKQGVERLYRGRFAARFVNNRNGPVHGFLLDHAQMQDVIDISADGTRACGRFRALMSAGVHKSVKDTHPRGFVQWWEGGLYENEYIKEDGVWKVFKLKYFPFWHSDFEKGWSNKEIGEFVPFDTVTFPENATGPDQIVEQLMLWPDTRVVPFHYPHPVTGKQVDEDDLRAPGYGEDVKTSKPALTLS</sequence>
<dbReference type="InterPro" id="IPR037401">
    <property type="entry name" value="SnoaL-like"/>
</dbReference>